<proteinExistence type="predicted"/>
<reference evidence="1 2" key="2">
    <citation type="submission" date="2018-11" db="EMBL/GenBank/DDBJ databases">
        <authorList>
            <consortium name="Pathogen Informatics"/>
        </authorList>
    </citation>
    <scope>NUCLEOTIDE SEQUENCE [LARGE SCALE GENOMIC DNA]</scope>
</reference>
<organism evidence="3">
    <name type="scientific">Hydatigena taeniaeformis</name>
    <name type="common">Feline tapeworm</name>
    <name type="synonym">Taenia taeniaeformis</name>
    <dbReference type="NCBI Taxonomy" id="6205"/>
    <lineage>
        <taxon>Eukaryota</taxon>
        <taxon>Metazoa</taxon>
        <taxon>Spiralia</taxon>
        <taxon>Lophotrochozoa</taxon>
        <taxon>Platyhelminthes</taxon>
        <taxon>Cestoda</taxon>
        <taxon>Eucestoda</taxon>
        <taxon>Cyclophyllidea</taxon>
        <taxon>Taeniidae</taxon>
        <taxon>Hydatigera</taxon>
    </lineage>
</organism>
<gene>
    <name evidence="1" type="ORF">TTAC_LOCUS293</name>
</gene>
<dbReference type="EMBL" id="UYWX01000021">
    <property type="protein sequence ID" value="VDM16206.1"/>
    <property type="molecule type" value="Genomic_DNA"/>
</dbReference>
<evidence type="ECO:0000313" key="2">
    <source>
        <dbReference type="Proteomes" id="UP000274429"/>
    </source>
</evidence>
<dbReference type="AlphaFoldDB" id="A0A0R3WI82"/>
<dbReference type="Proteomes" id="UP000274429">
    <property type="component" value="Unassembled WGS sequence"/>
</dbReference>
<sequence length="106" mass="11592">MGGQWRSDEARRGKNATLVVSVVYQQKEGGGGAGLIYSPVMRMLDGIIMPPILLSSPFPPFLLPRTTRASSLQSHIEDFQRSVVRAYMQVDGALAGHFPSNIVFCL</sequence>
<reference evidence="3" key="1">
    <citation type="submission" date="2017-02" db="UniProtKB">
        <authorList>
            <consortium name="WormBaseParasite"/>
        </authorList>
    </citation>
    <scope>IDENTIFICATION</scope>
</reference>
<keyword evidence="2" id="KW-1185">Reference proteome</keyword>
<accession>A0A0R3WI82</accession>
<evidence type="ECO:0000313" key="3">
    <source>
        <dbReference type="WBParaSite" id="TTAC_0000029201-mRNA-1"/>
    </source>
</evidence>
<dbReference type="WBParaSite" id="TTAC_0000029201-mRNA-1">
    <property type="protein sequence ID" value="TTAC_0000029201-mRNA-1"/>
    <property type="gene ID" value="TTAC_0000029201"/>
</dbReference>
<name>A0A0R3WI82_HYDTA</name>
<protein>
    <submittedName>
        <fullName evidence="1 3">Uncharacterized protein</fullName>
    </submittedName>
</protein>
<evidence type="ECO:0000313" key="1">
    <source>
        <dbReference type="EMBL" id="VDM16206.1"/>
    </source>
</evidence>